<keyword evidence="1" id="KW-0812">Transmembrane</keyword>
<gene>
    <name evidence="2" type="ORF">C5Y93_10395</name>
</gene>
<dbReference type="RefSeq" id="WP_105335353.1">
    <property type="nucleotide sequence ID" value="NZ_PUHZ01000010.1"/>
</dbReference>
<evidence type="ECO:0000313" key="3">
    <source>
        <dbReference type="Proteomes" id="UP000237819"/>
    </source>
</evidence>
<name>A0A2S8GPN8_9BACT</name>
<feature type="transmembrane region" description="Helical" evidence="1">
    <location>
        <begin position="421"/>
        <end position="442"/>
    </location>
</feature>
<feature type="transmembrane region" description="Helical" evidence="1">
    <location>
        <begin position="30"/>
        <end position="54"/>
    </location>
</feature>
<feature type="transmembrane region" description="Helical" evidence="1">
    <location>
        <begin position="102"/>
        <end position="127"/>
    </location>
</feature>
<keyword evidence="1" id="KW-1133">Transmembrane helix</keyword>
<dbReference type="EMBL" id="PUHZ01000010">
    <property type="protein sequence ID" value="PQO46382.1"/>
    <property type="molecule type" value="Genomic_DNA"/>
</dbReference>
<dbReference type="Proteomes" id="UP000237819">
    <property type="component" value="Unassembled WGS sequence"/>
</dbReference>
<organism evidence="2 3">
    <name type="scientific">Blastopirellula marina</name>
    <dbReference type="NCBI Taxonomy" id="124"/>
    <lineage>
        <taxon>Bacteria</taxon>
        <taxon>Pseudomonadati</taxon>
        <taxon>Planctomycetota</taxon>
        <taxon>Planctomycetia</taxon>
        <taxon>Pirellulales</taxon>
        <taxon>Pirellulaceae</taxon>
        <taxon>Blastopirellula</taxon>
    </lineage>
</organism>
<feature type="transmembrane region" description="Helical" evidence="1">
    <location>
        <begin position="395"/>
        <end position="415"/>
    </location>
</feature>
<keyword evidence="1" id="KW-0472">Membrane</keyword>
<proteinExistence type="predicted"/>
<feature type="transmembrane region" description="Helical" evidence="1">
    <location>
        <begin position="454"/>
        <end position="478"/>
    </location>
</feature>
<dbReference type="OrthoDB" id="292397at2"/>
<dbReference type="AlphaFoldDB" id="A0A2S8GPN8"/>
<accession>A0A2S8GPN8</accession>
<comment type="caution">
    <text evidence="2">The sequence shown here is derived from an EMBL/GenBank/DDBJ whole genome shotgun (WGS) entry which is preliminary data.</text>
</comment>
<reference evidence="2 3" key="1">
    <citation type="submission" date="2018-02" db="EMBL/GenBank/DDBJ databases">
        <title>Comparative genomes isolates from brazilian mangrove.</title>
        <authorList>
            <person name="Araujo J.E."/>
            <person name="Taketani R.G."/>
            <person name="Silva M.C.P."/>
            <person name="Loureco M.V."/>
            <person name="Andreote F.D."/>
        </authorList>
    </citation>
    <scope>NUCLEOTIDE SEQUENCE [LARGE SCALE GENOMIC DNA]</scope>
    <source>
        <strain evidence="2 3">Nap-Phe MGV</strain>
    </source>
</reference>
<sequence>MSDPQPNESPFQSPVGSDIDSARAFLGSKYYALCTVLPWAFIALALQLATNFAIPTVNGMADNVLADLVGLDHYVGLLVGAIGMASLIAMGVTFRLTQALGWHWAAIVAVSVLVGVPFIGPLMLMYLSTHARETLKGAGIPLQLFSADWPRIRQIAVEQETPTNINPFSLPYMNQLYHLVFCDDPQLASIVPASITKSGWLEPQAQLSDPADLRAVVERETVDSRVRLLAAAQLRSGKEEAGNDLGLGIVFESKPEDEHYLVAMYADGGMACLHGKSNVHLLSPGTEGLSAEVRTLVAEVMEQRHLFAEFPDNDRRPPPPLGEARITLLTTMGPRVGQSTWKAFHKLPVTKPLAEAAISMVDRLHGFEPAPKHQLDATDIIPTDMQQIARHQRQAIAAMVIYGLSFPVLICFGDAAVVGPFGLGIIVALFLGSSAFAGYAAYRLLKLLGRPKAGLVYGLLSIFPGVPLVSLGFAYYWASQYLKAMELIGR</sequence>
<evidence type="ECO:0000313" key="2">
    <source>
        <dbReference type="EMBL" id="PQO46382.1"/>
    </source>
</evidence>
<evidence type="ECO:0000256" key="1">
    <source>
        <dbReference type="SAM" id="Phobius"/>
    </source>
</evidence>
<feature type="transmembrane region" description="Helical" evidence="1">
    <location>
        <begin position="74"/>
        <end position="96"/>
    </location>
</feature>
<protein>
    <submittedName>
        <fullName evidence="2">Uncharacterized protein</fullName>
    </submittedName>
</protein>